<proteinExistence type="predicted"/>
<dbReference type="Proteomes" id="UP000662572">
    <property type="component" value="Unassembled WGS sequence"/>
</dbReference>
<feature type="transmembrane region" description="Helical" evidence="1">
    <location>
        <begin position="79"/>
        <end position="97"/>
    </location>
</feature>
<organism evidence="2 3">
    <name type="scientific">Asticcacaulis endophyticus</name>
    <dbReference type="NCBI Taxonomy" id="1395890"/>
    <lineage>
        <taxon>Bacteria</taxon>
        <taxon>Pseudomonadati</taxon>
        <taxon>Pseudomonadota</taxon>
        <taxon>Alphaproteobacteria</taxon>
        <taxon>Caulobacterales</taxon>
        <taxon>Caulobacteraceae</taxon>
        <taxon>Asticcacaulis</taxon>
    </lineage>
</organism>
<reference evidence="2" key="2">
    <citation type="submission" date="2020-09" db="EMBL/GenBank/DDBJ databases">
        <authorList>
            <person name="Sun Q."/>
            <person name="Kim S."/>
        </authorList>
    </citation>
    <scope>NUCLEOTIDE SEQUENCE</scope>
    <source>
        <strain evidence="2">KCTC 32296</strain>
    </source>
</reference>
<gene>
    <name evidence="2" type="ORF">GCM10011273_18510</name>
</gene>
<evidence type="ECO:0000256" key="1">
    <source>
        <dbReference type="SAM" id="Phobius"/>
    </source>
</evidence>
<feature type="transmembrane region" description="Helical" evidence="1">
    <location>
        <begin position="109"/>
        <end position="131"/>
    </location>
</feature>
<sequence>MIVLGILAIIFGIGAMCYLLFNLAVYALPLYIGIMAGQWAYSTGAGGLGAFAVGVAASIASYVIGQLCLIFIKPIWAKLIIVAAFVAPAAFAGYHATHGLAKLAMPSETWQVVFSVVGAIAIGITGFARILSFPPPAQA</sequence>
<keyword evidence="3" id="KW-1185">Reference proteome</keyword>
<comment type="caution">
    <text evidence="2">The sequence shown here is derived from an EMBL/GenBank/DDBJ whole genome shotgun (WGS) entry which is preliminary data.</text>
</comment>
<name>A0A918Q3S9_9CAUL</name>
<dbReference type="AlphaFoldDB" id="A0A918Q3S9"/>
<protein>
    <submittedName>
        <fullName evidence="2">Uncharacterized protein</fullName>
    </submittedName>
</protein>
<keyword evidence="1" id="KW-1133">Transmembrane helix</keyword>
<feature type="transmembrane region" description="Helical" evidence="1">
    <location>
        <begin position="48"/>
        <end position="72"/>
    </location>
</feature>
<feature type="transmembrane region" description="Helical" evidence="1">
    <location>
        <begin position="7"/>
        <end position="28"/>
    </location>
</feature>
<dbReference type="RefSeq" id="WP_189486181.1">
    <property type="nucleotide sequence ID" value="NZ_BMZB01000002.1"/>
</dbReference>
<accession>A0A918Q3S9</accession>
<evidence type="ECO:0000313" key="3">
    <source>
        <dbReference type="Proteomes" id="UP000662572"/>
    </source>
</evidence>
<reference evidence="2" key="1">
    <citation type="journal article" date="2014" name="Int. J. Syst. Evol. Microbiol.">
        <title>Complete genome sequence of Corynebacterium casei LMG S-19264T (=DSM 44701T), isolated from a smear-ripened cheese.</title>
        <authorList>
            <consortium name="US DOE Joint Genome Institute (JGI-PGF)"/>
            <person name="Walter F."/>
            <person name="Albersmeier A."/>
            <person name="Kalinowski J."/>
            <person name="Ruckert C."/>
        </authorList>
    </citation>
    <scope>NUCLEOTIDE SEQUENCE</scope>
    <source>
        <strain evidence="2">KCTC 32296</strain>
    </source>
</reference>
<keyword evidence="1" id="KW-0472">Membrane</keyword>
<evidence type="ECO:0000313" key="2">
    <source>
        <dbReference type="EMBL" id="GGZ32633.1"/>
    </source>
</evidence>
<keyword evidence="1" id="KW-0812">Transmembrane</keyword>
<dbReference type="EMBL" id="BMZB01000002">
    <property type="protein sequence ID" value="GGZ32633.1"/>
    <property type="molecule type" value="Genomic_DNA"/>
</dbReference>